<proteinExistence type="predicted"/>
<dbReference type="EMBL" id="CAJOBE010005338">
    <property type="protein sequence ID" value="CAF3969143.1"/>
    <property type="molecule type" value="Genomic_DNA"/>
</dbReference>
<dbReference type="AlphaFoldDB" id="A0A819LWL9"/>
<sequence length="27" mass="2982">ALHIVKILIVITTSTDSLRQSNEQSSK</sequence>
<feature type="non-terminal residue" evidence="1">
    <location>
        <position position="1"/>
    </location>
</feature>
<comment type="caution">
    <text evidence="1">The sequence shown here is derived from an EMBL/GenBank/DDBJ whole genome shotgun (WGS) entry which is preliminary data.</text>
</comment>
<gene>
    <name evidence="1" type="ORF">FNK824_LOCUS24228</name>
</gene>
<protein>
    <submittedName>
        <fullName evidence="1">Uncharacterized protein</fullName>
    </submittedName>
</protein>
<name>A0A819LWL9_9BILA</name>
<evidence type="ECO:0000313" key="1">
    <source>
        <dbReference type="EMBL" id="CAF3969143.1"/>
    </source>
</evidence>
<organism evidence="1 2">
    <name type="scientific">Rotaria sordida</name>
    <dbReference type="NCBI Taxonomy" id="392033"/>
    <lineage>
        <taxon>Eukaryota</taxon>
        <taxon>Metazoa</taxon>
        <taxon>Spiralia</taxon>
        <taxon>Gnathifera</taxon>
        <taxon>Rotifera</taxon>
        <taxon>Eurotatoria</taxon>
        <taxon>Bdelloidea</taxon>
        <taxon>Philodinida</taxon>
        <taxon>Philodinidae</taxon>
        <taxon>Rotaria</taxon>
    </lineage>
</organism>
<accession>A0A819LWL9</accession>
<reference evidence="1" key="1">
    <citation type="submission" date="2021-02" db="EMBL/GenBank/DDBJ databases">
        <authorList>
            <person name="Nowell W R."/>
        </authorList>
    </citation>
    <scope>NUCLEOTIDE SEQUENCE</scope>
</reference>
<dbReference type="Proteomes" id="UP000663874">
    <property type="component" value="Unassembled WGS sequence"/>
</dbReference>
<evidence type="ECO:0000313" key="2">
    <source>
        <dbReference type="Proteomes" id="UP000663874"/>
    </source>
</evidence>